<keyword evidence="6" id="KW-0443">Lipid metabolism</keyword>
<dbReference type="PANTHER" id="PTHR30272">
    <property type="entry name" value="3-HYDROXYACYL-[ACYL-CARRIER-PROTEIN] DEHYDRATASE"/>
    <property type="match status" value="1"/>
</dbReference>
<organism evidence="9">
    <name type="scientific">Waddlia chondrophila 2032/99</name>
    <dbReference type="NCBI Taxonomy" id="765953"/>
    <lineage>
        <taxon>Bacteria</taxon>
        <taxon>Pseudomonadati</taxon>
        <taxon>Chlamydiota</taxon>
        <taxon>Chlamydiia</taxon>
        <taxon>Parachlamydiales</taxon>
        <taxon>Waddliaceae</taxon>
        <taxon>Waddlia</taxon>
    </lineage>
</organism>
<keyword evidence="5" id="KW-0441">Lipid A biosynthesis</keyword>
<protein>
    <recommendedName>
        <fullName evidence="2">3-hydroxyacyl-[acyl-carrier-protein] dehydratase</fullName>
        <ecNumber evidence="2">4.2.1.59</ecNumber>
    </recommendedName>
</protein>
<comment type="function">
    <text evidence="8">Involved in unsaturated fatty acids biosynthesis. Catalyzes the dehydration of short chain beta-hydroxyacyl-ACPs and long chain saturated and unsaturated beta-hydroxyacyl-ACPs.</text>
</comment>
<dbReference type="InterPro" id="IPR013114">
    <property type="entry name" value="FabA_FabZ"/>
</dbReference>
<keyword evidence="4" id="KW-0444">Lipid biosynthesis</keyword>
<feature type="non-terminal residue" evidence="9">
    <location>
        <position position="131"/>
    </location>
</feature>
<sequence length="131" mass="14459">MPSDTLDYPETLDIKEIIKILPHRYPFLLVDKILKVDMEKGYILGQKNLTINEAFFQGHFPGAPIMPGVLILEALAQTGAVLVHLSGQKEKVGVLLNVKNAKFRNPVKPGDILYLEGEGIHISSKGGKVEQ</sequence>
<keyword evidence="3" id="KW-0963">Cytoplasm</keyword>
<reference evidence="9" key="1">
    <citation type="submission" date="2011-05" db="EMBL/GenBank/DDBJ databases">
        <title>Unity in variety -- the pan-genome of the Chlamydiae.</title>
        <authorList>
            <person name="Collingro A."/>
            <person name="Tischler P."/>
            <person name="Weinmaier T."/>
            <person name="Penz T."/>
            <person name="Heinz E."/>
            <person name="Brunham R.C."/>
            <person name="Read T.D."/>
            <person name="Bavoil P.M."/>
            <person name="Sachse K."/>
            <person name="Kahane S."/>
            <person name="Friedman M.G."/>
            <person name="Rattei T."/>
            <person name="Myers G.S.A."/>
            <person name="Horn M."/>
        </authorList>
    </citation>
    <scope>NUCLEOTIDE SEQUENCE</scope>
    <source>
        <strain evidence="9">2032/99</strain>
    </source>
</reference>
<evidence type="ECO:0000313" key="9">
    <source>
        <dbReference type="EMBL" id="CCB90739.1"/>
    </source>
</evidence>
<dbReference type="FunFam" id="3.10.129.10:FF:000001">
    <property type="entry name" value="3-hydroxyacyl-[acyl-carrier-protein] dehydratase FabZ"/>
    <property type="match status" value="1"/>
</dbReference>
<dbReference type="CDD" id="cd01288">
    <property type="entry name" value="FabZ"/>
    <property type="match status" value="1"/>
</dbReference>
<evidence type="ECO:0000256" key="8">
    <source>
        <dbReference type="ARBA" id="ARBA00025049"/>
    </source>
</evidence>
<dbReference type="Gene3D" id="3.10.129.10">
    <property type="entry name" value="Hotdog Thioesterase"/>
    <property type="match status" value="1"/>
</dbReference>
<dbReference type="InterPro" id="IPR029069">
    <property type="entry name" value="HotDog_dom_sf"/>
</dbReference>
<gene>
    <name evidence="9" type="primary">fabZ</name>
    <name evidence="9" type="ORF">WCH_CF14430</name>
</gene>
<dbReference type="PANTHER" id="PTHR30272:SF1">
    <property type="entry name" value="3-HYDROXYACYL-[ACYL-CARRIER-PROTEIN] DEHYDRATASE"/>
    <property type="match status" value="1"/>
</dbReference>
<evidence type="ECO:0000256" key="1">
    <source>
        <dbReference type="ARBA" id="ARBA00004496"/>
    </source>
</evidence>
<evidence type="ECO:0000256" key="6">
    <source>
        <dbReference type="ARBA" id="ARBA00023098"/>
    </source>
</evidence>
<dbReference type="NCBIfam" id="NF000582">
    <property type="entry name" value="PRK00006.1"/>
    <property type="match status" value="1"/>
</dbReference>
<evidence type="ECO:0000256" key="7">
    <source>
        <dbReference type="ARBA" id="ARBA00023239"/>
    </source>
</evidence>
<dbReference type="GO" id="GO:0005737">
    <property type="term" value="C:cytoplasm"/>
    <property type="evidence" value="ECO:0007669"/>
    <property type="project" value="UniProtKB-SubCell"/>
</dbReference>
<dbReference type="GO" id="GO:0016020">
    <property type="term" value="C:membrane"/>
    <property type="evidence" value="ECO:0007669"/>
    <property type="project" value="GOC"/>
</dbReference>
<evidence type="ECO:0000256" key="2">
    <source>
        <dbReference type="ARBA" id="ARBA00013167"/>
    </source>
</evidence>
<keyword evidence="7 9" id="KW-0456">Lyase</keyword>
<comment type="subcellular location">
    <subcellularLocation>
        <location evidence="1">Cytoplasm</location>
    </subcellularLocation>
</comment>
<dbReference type="EC" id="4.2.1.59" evidence="2"/>
<dbReference type="SUPFAM" id="SSF54637">
    <property type="entry name" value="Thioesterase/thiol ester dehydrase-isomerase"/>
    <property type="match status" value="1"/>
</dbReference>
<dbReference type="AlphaFoldDB" id="F8LB75"/>
<evidence type="ECO:0000256" key="3">
    <source>
        <dbReference type="ARBA" id="ARBA00022490"/>
    </source>
</evidence>
<dbReference type="EMBL" id="FR872635">
    <property type="protein sequence ID" value="CCB90739.1"/>
    <property type="molecule type" value="Genomic_DNA"/>
</dbReference>
<dbReference type="GO" id="GO:0009245">
    <property type="term" value="P:lipid A biosynthetic process"/>
    <property type="evidence" value="ECO:0007669"/>
    <property type="project" value="UniProtKB-KW"/>
</dbReference>
<accession>F8LB75</accession>
<name>F8LB75_9BACT</name>
<evidence type="ECO:0000256" key="4">
    <source>
        <dbReference type="ARBA" id="ARBA00022516"/>
    </source>
</evidence>
<dbReference type="Pfam" id="PF07977">
    <property type="entry name" value="FabA"/>
    <property type="match status" value="1"/>
</dbReference>
<proteinExistence type="predicted"/>
<dbReference type="GO" id="GO:0019171">
    <property type="term" value="F:(3R)-hydroxyacyl-[acyl-carrier-protein] dehydratase activity"/>
    <property type="evidence" value="ECO:0007669"/>
    <property type="project" value="UniProtKB-EC"/>
</dbReference>
<evidence type="ECO:0000256" key="5">
    <source>
        <dbReference type="ARBA" id="ARBA00022556"/>
    </source>
</evidence>